<dbReference type="GO" id="GO:0016020">
    <property type="term" value="C:membrane"/>
    <property type="evidence" value="ECO:0007669"/>
    <property type="project" value="TreeGrafter"/>
</dbReference>
<keyword evidence="1" id="KW-0812">Transmembrane</keyword>
<feature type="transmembrane region" description="Helical" evidence="1">
    <location>
        <begin position="316"/>
        <end position="334"/>
    </location>
</feature>
<feature type="transmembrane region" description="Helical" evidence="1">
    <location>
        <begin position="142"/>
        <end position="161"/>
    </location>
</feature>
<keyword evidence="3" id="KW-0012">Acyltransferase</keyword>
<sequence length="374" mass="42521">MQKDERILHLDGLRGLAILSVILFHAYSRWNHIEPWEVNDFTKKVFSNGWLGVDLFFIISGFVIYWTLDKCPGLCQFAVKRWLRLFPAMLLGSIFIFLTGFFIPNRPLGPPLLSDLIPGLTFIEPSVWNKLVGAGFRSLDEAFWSLYVEVKFYLIAALSYYTIRDKKAVGIALLYLIYLLFFASSLLFKEVHLVLSALSVFTFIGVQYYGWFLVGIFFFRYWRTGVSSNAYFSLLFGCLAVIEASIGKGYEVFLHSSLVVVIFWLSFSSKHFSKAMSSRLITGLGLVSYPLYLVHQNFVTGLAIELFRVYDGLWVSLYPLLSLILVLCVSVVLAKYEPMVKTAFANTLLPLKLRPPLGQVQAHRLTSPSKTTAI</sequence>
<dbReference type="GO" id="GO:0016747">
    <property type="term" value="F:acyltransferase activity, transferring groups other than amino-acyl groups"/>
    <property type="evidence" value="ECO:0007669"/>
    <property type="project" value="InterPro"/>
</dbReference>
<dbReference type="Proteomes" id="UP000001660">
    <property type="component" value="Chromosome"/>
</dbReference>
<name>D8PGM8_9BACT</name>
<dbReference type="Pfam" id="PF01757">
    <property type="entry name" value="Acyl_transf_3"/>
    <property type="match status" value="1"/>
</dbReference>
<dbReference type="PANTHER" id="PTHR23028">
    <property type="entry name" value="ACETYLTRANSFERASE"/>
    <property type="match status" value="1"/>
</dbReference>
<dbReference type="HOGENOM" id="CLU_005679_2_3_0"/>
<dbReference type="PANTHER" id="PTHR23028:SF53">
    <property type="entry name" value="ACYL_TRANSF_3 DOMAIN-CONTAINING PROTEIN"/>
    <property type="match status" value="1"/>
</dbReference>
<evidence type="ECO:0000256" key="1">
    <source>
        <dbReference type="SAM" id="Phobius"/>
    </source>
</evidence>
<feature type="transmembrane region" description="Helical" evidence="1">
    <location>
        <begin position="12"/>
        <end position="30"/>
    </location>
</feature>
<keyword evidence="4" id="KW-1185">Reference proteome</keyword>
<keyword evidence="1" id="KW-0472">Membrane</keyword>
<protein>
    <submittedName>
        <fullName evidence="3">Putative Exopolysaccharide production protein ExoZ</fullName>
        <ecNumber evidence="3">2.3.1.-</ecNumber>
    </submittedName>
</protein>
<evidence type="ECO:0000259" key="2">
    <source>
        <dbReference type="Pfam" id="PF01757"/>
    </source>
</evidence>
<evidence type="ECO:0000313" key="3">
    <source>
        <dbReference type="EMBL" id="CBK42415.1"/>
    </source>
</evidence>
<evidence type="ECO:0000313" key="4">
    <source>
        <dbReference type="Proteomes" id="UP000001660"/>
    </source>
</evidence>
<reference evidence="3 4" key="1">
    <citation type="journal article" date="2010" name="Proc. Natl. Acad. Sci. U.S.A.">
        <title>A Nitrospira metagenome illuminates the physiology and evolution of globally important nitrite-oxidizing bacteria.</title>
        <authorList>
            <person name="Lucker S."/>
            <person name="Wagner M."/>
            <person name="Maixner F."/>
            <person name="Pelletier E."/>
            <person name="Koch H."/>
            <person name="Vacherie B."/>
            <person name="Rattei T."/>
            <person name="Sinninghe Damste J."/>
            <person name="Spieck E."/>
            <person name="Le Paslier D."/>
            <person name="Daims H."/>
        </authorList>
    </citation>
    <scope>NUCLEOTIDE SEQUENCE [LARGE SCALE GENOMIC DNA]</scope>
</reference>
<feature type="transmembrane region" description="Helical" evidence="1">
    <location>
        <begin position="252"/>
        <end position="268"/>
    </location>
</feature>
<dbReference type="GO" id="GO:0000271">
    <property type="term" value="P:polysaccharide biosynthetic process"/>
    <property type="evidence" value="ECO:0007669"/>
    <property type="project" value="TreeGrafter"/>
</dbReference>
<accession>D8PGM8</accession>
<dbReference type="InterPro" id="IPR050879">
    <property type="entry name" value="Acyltransferase_3"/>
</dbReference>
<feature type="domain" description="Acyltransferase 3" evidence="2">
    <location>
        <begin position="10"/>
        <end position="334"/>
    </location>
</feature>
<feature type="transmembrane region" description="Helical" evidence="1">
    <location>
        <begin position="168"/>
        <end position="188"/>
    </location>
</feature>
<keyword evidence="1" id="KW-1133">Transmembrane helix</keyword>
<feature type="transmembrane region" description="Helical" evidence="1">
    <location>
        <begin position="230"/>
        <end position="246"/>
    </location>
</feature>
<dbReference type="STRING" id="330214.NIDE2709"/>
<dbReference type="EC" id="2.3.1.-" evidence="3"/>
<feature type="transmembrane region" description="Helical" evidence="1">
    <location>
        <begin position="82"/>
        <end position="103"/>
    </location>
</feature>
<feature type="transmembrane region" description="Helical" evidence="1">
    <location>
        <begin position="50"/>
        <end position="68"/>
    </location>
</feature>
<dbReference type="AlphaFoldDB" id="D8PGM8"/>
<keyword evidence="3" id="KW-0808">Transferase</keyword>
<feature type="transmembrane region" description="Helical" evidence="1">
    <location>
        <begin position="194"/>
        <end position="218"/>
    </location>
</feature>
<dbReference type="InterPro" id="IPR002656">
    <property type="entry name" value="Acyl_transf_3_dom"/>
</dbReference>
<dbReference type="KEGG" id="nde:NIDE2709"/>
<proteinExistence type="predicted"/>
<feature type="transmembrane region" description="Helical" evidence="1">
    <location>
        <begin position="280"/>
        <end position="304"/>
    </location>
</feature>
<dbReference type="OrthoDB" id="9814807at2"/>
<dbReference type="EMBL" id="FP929003">
    <property type="protein sequence ID" value="CBK42415.1"/>
    <property type="molecule type" value="Genomic_DNA"/>
</dbReference>
<dbReference type="eggNOG" id="COG1835">
    <property type="taxonomic scope" value="Bacteria"/>
</dbReference>
<gene>
    <name evidence="3" type="ORF">NIDE2709</name>
</gene>
<organism evidence="3 4">
    <name type="scientific">Nitrospira defluvii</name>
    <dbReference type="NCBI Taxonomy" id="330214"/>
    <lineage>
        <taxon>Bacteria</taxon>
        <taxon>Pseudomonadati</taxon>
        <taxon>Nitrospirota</taxon>
        <taxon>Nitrospiria</taxon>
        <taxon>Nitrospirales</taxon>
        <taxon>Nitrospiraceae</taxon>
        <taxon>Nitrospira</taxon>
    </lineage>
</organism>